<feature type="compositionally biased region" description="Basic and acidic residues" evidence="3">
    <location>
        <begin position="180"/>
        <end position="191"/>
    </location>
</feature>
<protein>
    <recommendedName>
        <fullName evidence="4">ENT domain-containing protein</fullName>
    </recommendedName>
</protein>
<sequence length="294" mass="32546">MGGRLEALSGEFHAVMMRFTSEWENHQHNSTSMNLRVHSIEMEAYGAVLRAFVAQSDVLSWGKEELISELRKELRVSDFEHREILAKVNADESIKAIRASHKDADFPQEPLTGSGYALESAGRVPCKRLKGSGANTSSSPRYLPSPKPASPAVLLPTAHRRHDQRDNGAARVYPQVNPGRELKPSSHEKQRSSLRKGRGSLAAHPLDQGSIYLRESSSDLGPDVIEIHATEELIHEVESVCRGENPDPLQVERAKSMLREHERALVRAIARLAQVAGGDESTNLHVSTFYPPKS</sequence>
<dbReference type="InterPro" id="IPR005491">
    <property type="entry name" value="ENT_dom"/>
</dbReference>
<reference evidence="5" key="1">
    <citation type="submission" date="2020-02" db="EMBL/GenBank/DDBJ databases">
        <authorList>
            <person name="Scholz U."/>
            <person name="Mascher M."/>
            <person name="Fiebig A."/>
        </authorList>
    </citation>
    <scope>NUCLEOTIDE SEQUENCE</scope>
</reference>
<evidence type="ECO:0000256" key="1">
    <source>
        <dbReference type="ARBA" id="ARBA00004123"/>
    </source>
</evidence>
<comment type="subcellular location">
    <subcellularLocation>
        <location evidence="1">Nucleus</location>
    </subcellularLocation>
</comment>
<name>A0A7I8KQ41_SPIIN</name>
<dbReference type="PANTHER" id="PTHR33432:SF22">
    <property type="entry name" value="OS10G0436850 PROTEIN"/>
    <property type="match status" value="1"/>
</dbReference>
<dbReference type="Pfam" id="PF03735">
    <property type="entry name" value="ENT"/>
    <property type="match status" value="1"/>
</dbReference>
<gene>
    <name evidence="5" type="ORF">SI8410_07009878</name>
</gene>
<keyword evidence="2" id="KW-0539">Nucleus</keyword>
<evidence type="ECO:0000256" key="3">
    <source>
        <dbReference type="SAM" id="MobiDB-lite"/>
    </source>
</evidence>
<dbReference type="AlphaFoldDB" id="A0A7I8KQ41"/>
<dbReference type="InterPro" id="IPR033485">
    <property type="entry name" value="EMSY-LIKE_plant"/>
</dbReference>
<dbReference type="Proteomes" id="UP000663760">
    <property type="component" value="Chromosome 7"/>
</dbReference>
<evidence type="ECO:0000313" key="5">
    <source>
        <dbReference type="EMBL" id="CAA7399208.1"/>
    </source>
</evidence>
<dbReference type="Gene3D" id="1.10.1240.40">
    <property type="entry name" value="ENT domain"/>
    <property type="match status" value="1"/>
</dbReference>
<evidence type="ECO:0000313" key="6">
    <source>
        <dbReference type="Proteomes" id="UP000663760"/>
    </source>
</evidence>
<feature type="region of interest" description="Disordered" evidence="3">
    <location>
        <begin position="127"/>
        <end position="203"/>
    </location>
</feature>
<proteinExistence type="predicted"/>
<feature type="domain" description="ENT" evidence="4">
    <location>
        <begin position="33"/>
        <end position="121"/>
    </location>
</feature>
<dbReference type="OrthoDB" id="1737049at2759"/>
<dbReference type="PANTHER" id="PTHR33432">
    <property type="entry name" value="PROTEIN EMSY-LIKE 4"/>
    <property type="match status" value="1"/>
</dbReference>
<dbReference type="GO" id="GO:0005634">
    <property type="term" value="C:nucleus"/>
    <property type="evidence" value="ECO:0007669"/>
    <property type="project" value="UniProtKB-SubCell"/>
</dbReference>
<dbReference type="EMBL" id="LR746270">
    <property type="protein sequence ID" value="CAA7399208.1"/>
    <property type="molecule type" value="Genomic_DNA"/>
</dbReference>
<evidence type="ECO:0000256" key="2">
    <source>
        <dbReference type="ARBA" id="ARBA00023242"/>
    </source>
</evidence>
<organism evidence="5 6">
    <name type="scientific">Spirodela intermedia</name>
    <name type="common">Intermediate duckweed</name>
    <dbReference type="NCBI Taxonomy" id="51605"/>
    <lineage>
        <taxon>Eukaryota</taxon>
        <taxon>Viridiplantae</taxon>
        <taxon>Streptophyta</taxon>
        <taxon>Embryophyta</taxon>
        <taxon>Tracheophyta</taxon>
        <taxon>Spermatophyta</taxon>
        <taxon>Magnoliopsida</taxon>
        <taxon>Liliopsida</taxon>
        <taxon>Araceae</taxon>
        <taxon>Lemnoideae</taxon>
        <taxon>Spirodela</taxon>
    </lineage>
</organism>
<dbReference type="PROSITE" id="PS51138">
    <property type="entry name" value="ENT"/>
    <property type="match status" value="1"/>
</dbReference>
<dbReference type="InterPro" id="IPR036142">
    <property type="entry name" value="ENT_dom-like_sf"/>
</dbReference>
<dbReference type="SMART" id="SM01191">
    <property type="entry name" value="ENT"/>
    <property type="match status" value="1"/>
</dbReference>
<dbReference type="GO" id="GO:0050832">
    <property type="term" value="P:defense response to fungus"/>
    <property type="evidence" value="ECO:0007669"/>
    <property type="project" value="InterPro"/>
</dbReference>
<evidence type="ECO:0000259" key="4">
    <source>
        <dbReference type="PROSITE" id="PS51138"/>
    </source>
</evidence>
<keyword evidence="6" id="KW-1185">Reference proteome</keyword>
<dbReference type="SUPFAM" id="SSF158639">
    <property type="entry name" value="ENT-like"/>
    <property type="match status" value="1"/>
</dbReference>
<accession>A0A7I8KQ41</accession>